<dbReference type="InterPro" id="IPR036291">
    <property type="entry name" value="NAD(P)-bd_dom_sf"/>
</dbReference>
<dbReference type="CDD" id="cd05233">
    <property type="entry name" value="SDR_c"/>
    <property type="match status" value="1"/>
</dbReference>
<dbReference type="AlphaFoldDB" id="S7ZTH7"/>
<reference evidence="1 2" key="1">
    <citation type="journal article" date="2013" name="PLoS ONE">
        <title>Genomic and secretomic analyses reveal unique features of the lignocellulolytic enzyme system of Penicillium decumbens.</title>
        <authorList>
            <person name="Liu G."/>
            <person name="Zhang L."/>
            <person name="Wei X."/>
            <person name="Zou G."/>
            <person name="Qin Y."/>
            <person name="Ma L."/>
            <person name="Li J."/>
            <person name="Zheng H."/>
            <person name="Wang S."/>
            <person name="Wang C."/>
            <person name="Xun L."/>
            <person name="Zhao G.-P."/>
            <person name="Zhou Z."/>
            <person name="Qu Y."/>
        </authorList>
    </citation>
    <scope>NUCLEOTIDE SEQUENCE [LARGE SCALE GENOMIC DNA]</scope>
    <source>
        <strain evidence="2">114-2 / CGMCC 5302</strain>
    </source>
</reference>
<protein>
    <submittedName>
        <fullName evidence="1">Uncharacterized protein</fullName>
    </submittedName>
</protein>
<dbReference type="EMBL" id="KB644415">
    <property type="protein sequence ID" value="EPS34015.1"/>
    <property type="molecule type" value="Genomic_DNA"/>
</dbReference>
<evidence type="ECO:0000313" key="2">
    <source>
        <dbReference type="Proteomes" id="UP000019376"/>
    </source>
</evidence>
<dbReference type="OrthoDB" id="1933717at2759"/>
<name>S7ZTH7_PENO1</name>
<dbReference type="PANTHER" id="PTHR43975">
    <property type="entry name" value="ZGC:101858"/>
    <property type="match status" value="1"/>
</dbReference>
<dbReference type="InterPro" id="IPR002347">
    <property type="entry name" value="SDR_fam"/>
</dbReference>
<gene>
    <name evidence="1" type="ORF">PDE_08977</name>
</gene>
<keyword evidence="2" id="KW-1185">Reference proteome</keyword>
<dbReference type="HOGENOM" id="CLU_010194_8_0_1"/>
<dbReference type="eggNOG" id="KOG0725">
    <property type="taxonomic scope" value="Eukaryota"/>
</dbReference>
<accession>S7ZTH7</accession>
<dbReference type="SUPFAM" id="SSF51735">
    <property type="entry name" value="NAD(P)-binding Rossmann-fold domains"/>
    <property type="match status" value="1"/>
</dbReference>
<dbReference type="Pfam" id="PF00106">
    <property type="entry name" value="adh_short"/>
    <property type="match status" value="1"/>
</dbReference>
<dbReference type="PANTHER" id="PTHR43975:SF2">
    <property type="entry name" value="EG:BACR7A4.14 PROTEIN-RELATED"/>
    <property type="match status" value="1"/>
</dbReference>
<dbReference type="Gene3D" id="3.40.50.720">
    <property type="entry name" value="NAD(P)-binding Rossmann-like Domain"/>
    <property type="match status" value="1"/>
</dbReference>
<evidence type="ECO:0000313" key="1">
    <source>
        <dbReference type="EMBL" id="EPS34015.1"/>
    </source>
</evidence>
<organism evidence="1 2">
    <name type="scientific">Penicillium oxalicum (strain 114-2 / CGMCC 5302)</name>
    <name type="common">Penicillium decumbens</name>
    <dbReference type="NCBI Taxonomy" id="933388"/>
    <lineage>
        <taxon>Eukaryota</taxon>
        <taxon>Fungi</taxon>
        <taxon>Dikarya</taxon>
        <taxon>Ascomycota</taxon>
        <taxon>Pezizomycotina</taxon>
        <taxon>Eurotiomycetes</taxon>
        <taxon>Eurotiomycetidae</taxon>
        <taxon>Eurotiales</taxon>
        <taxon>Aspergillaceae</taxon>
        <taxon>Penicillium</taxon>
    </lineage>
</organism>
<dbReference type="PhylomeDB" id="S7ZTH7"/>
<sequence>MSSTDRPIIRRDFTEKLMLQAIPPYRLWHRTYRDSMCSSLALPGRTAWALQPPLPFARTGASAIAVVDLHGVSGGIVSRVKVAAIKVGRPEPQVVNGRVDISRWESVAAFKDTVLDAFGHRLDVLEVNVHGLFNMTRAFLPMLLDTRAKLDGQGIVINVAFSGALSVRKSGASYRTSKLAVLRWTEALNLEHCDDGLLAFCVNPGAIKTHLTINEPEEVRNRLPHKPEIAGDTIAWLASGRREWMGERYISCPWDMEELLGRKDEIVEGNKLKLSMDF</sequence>
<dbReference type="Proteomes" id="UP000019376">
    <property type="component" value="Unassembled WGS sequence"/>
</dbReference>
<proteinExistence type="predicted"/>